<evidence type="ECO:0000313" key="3">
    <source>
        <dbReference type="EMBL" id="TDN86758.1"/>
    </source>
</evidence>
<dbReference type="RefSeq" id="WP_133493940.1">
    <property type="nucleotide sequence ID" value="NZ_BMLU01000001.1"/>
</dbReference>
<dbReference type="EMBL" id="SNWD01000001">
    <property type="protein sequence ID" value="TDN86758.1"/>
    <property type="molecule type" value="Genomic_DNA"/>
</dbReference>
<proteinExistence type="predicted"/>
<name>A0A4V3BUF2_9SPHN</name>
<evidence type="ECO:0000313" key="4">
    <source>
        <dbReference type="Proteomes" id="UP000295493"/>
    </source>
</evidence>
<protein>
    <recommendedName>
        <fullName evidence="5">Heavy-metal-associated domain-containing protein</fullName>
    </recommendedName>
</protein>
<reference evidence="3 4" key="1">
    <citation type="submission" date="2019-03" db="EMBL/GenBank/DDBJ databases">
        <title>Genomic Encyclopedia of Type Strains, Phase IV (KMG-IV): sequencing the most valuable type-strain genomes for metagenomic binning, comparative biology and taxonomic classification.</title>
        <authorList>
            <person name="Goeker M."/>
        </authorList>
    </citation>
    <scope>NUCLEOTIDE SEQUENCE [LARGE SCALE GENOMIC DNA]</scope>
    <source>
        <strain evidence="3 4">DSM 25059</strain>
    </source>
</reference>
<evidence type="ECO:0000256" key="1">
    <source>
        <dbReference type="SAM" id="MobiDB-lite"/>
    </source>
</evidence>
<feature type="compositionally biased region" description="Acidic residues" evidence="1">
    <location>
        <begin position="300"/>
        <end position="310"/>
    </location>
</feature>
<feature type="signal peptide" evidence="2">
    <location>
        <begin position="1"/>
        <end position="24"/>
    </location>
</feature>
<evidence type="ECO:0008006" key="5">
    <source>
        <dbReference type="Google" id="ProtNLM"/>
    </source>
</evidence>
<comment type="caution">
    <text evidence="3">The sequence shown here is derived from an EMBL/GenBank/DDBJ whole genome shotgun (WGS) entry which is preliminary data.</text>
</comment>
<gene>
    <name evidence="3" type="ORF">EV664_101335</name>
</gene>
<keyword evidence="4" id="KW-1185">Reference proteome</keyword>
<feature type="chain" id="PRO_5020488224" description="Heavy-metal-associated domain-containing protein" evidence="2">
    <location>
        <begin position="25"/>
        <end position="418"/>
    </location>
</feature>
<organism evidence="3 4">
    <name type="scientific">Stakelama pacifica</name>
    <dbReference type="NCBI Taxonomy" id="517720"/>
    <lineage>
        <taxon>Bacteria</taxon>
        <taxon>Pseudomonadati</taxon>
        <taxon>Pseudomonadota</taxon>
        <taxon>Alphaproteobacteria</taxon>
        <taxon>Sphingomonadales</taxon>
        <taxon>Sphingomonadaceae</taxon>
        <taxon>Stakelama</taxon>
    </lineage>
</organism>
<feature type="region of interest" description="Disordered" evidence="1">
    <location>
        <begin position="285"/>
        <end position="325"/>
    </location>
</feature>
<dbReference type="OrthoDB" id="7420165at2"/>
<dbReference type="AlphaFoldDB" id="A0A4V3BUF2"/>
<evidence type="ECO:0000256" key="2">
    <source>
        <dbReference type="SAM" id="SignalP"/>
    </source>
</evidence>
<keyword evidence="2" id="KW-0732">Signal</keyword>
<dbReference type="Proteomes" id="UP000295493">
    <property type="component" value="Unassembled WGS sequence"/>
</dbReference>
<sequence>MIRRPLSILSLAALAAGIGGIAHLATAQSGGIQINAPLTDTGTFEVTGIDVDVRAKAAEQAREDGWKIAQRLGWDKLSRRLTGKGGSLPDSTLNDVVAGIVIEHEEIGPDRYIARLGVLFRRDRAGAMLGVAQRVTRSAPMLVIPIEWSGGTATALERKTPWDEAWDRFRTGSSSIDYVRVGGTGPDPLLLNAGQADRRGRNWWRSTLDQYGARDVLMPEVRLQRQWPGGPIVATFVARHGPDNLEISRFSLKVDSADGLPALLNAGVQRLNSIYEQALANGTLSGDDGLANRPPLPQAPEEDAAPDSESDTVIQPLPGDTPSAATTTISIQFDTPSAGAVTSGETALRAVPGVRSAATSSLALGGVSVMRVTYDGTPAGLAAALQARGYQVQQAGTTLRIRRSGGGGETPAADNSAG</sequence>
<accession>A0A4V3BUF2</accession>